<dbReference type="EnsemblMetazoa" id="CLYHEMT016869.1">
    <property type="protein sequence ID" value="CLYHEMP016869.1"/>
    <property type="gene ID" value="CLYHEMG016869"/>
</dbReference>
<dbReference type="PANTHER" id="PTHR23071:SF1">
    <property type="entry name" value="GPI ETHANOLAMINE PHOSPHATE TRANSFERASE 3"/>
    <property type="match status" value="1"/>
</dbReference>
<feature type="transmembrane region" description="Helical" evidence="11">
    <location>
        <begin position="7"/>
        <end position="25"/>
    </location>
</feature>
<proteinExistence type="inferred from homology"/>
<feature type="transmembrane region" description="Helical" evidence="11">
    <location>
        <begin position="997"/>
        <end position="1020"/>
    </location>
</feature>
<evidence type="ECO:0000256" key="1">
    <source>
        <dbReference type="ARBA" id="ARBA00004477"/>
    </source>
</evidence>
<dbReference type="CDD" id="cd16023">
    <property type="entry name" value="GPI_EPT_3"/>
    <property type="match status" value="1"/>
</dbReference>
<dbReference type="InterPro" id="IPR002591">
    <property type="entry name" value="Phosphodiest/P_Trfase"/>
</dbReference>
<name>A0A7M5X4L4_9CNID</name>
<comment type="similarity">
    <text evidence="3">Belongs to the PIGG/PIGN/PIGO family. PIGO subfamily.</text>
</comment>
<keyword evidence="6 11" id="KW-0812">Transmembrane</keyword>
<evidence type="ECO:0000256" key="2">
    <source>
        <dbReference type="ARBA" id="ARBA00004687"/>
    </source>
</evidence>
<feature type="transmembrane region" description="Helical" evidence="11">
    <location>
        <begin position="778"/>
        <end position="803"/>
    </location>
</feature>
<dbReference type="GO" id="GO:0005789">
    <property type="term" value="C:endoplasmic reticulum membrane"/>
    <property type="evidence" value="ECO:0007669"/>
    <property type="project" value="UniProtKB-SubCell"/>
</dbReference>
<keyword evidence="10" id="KW-0325">Glycoprotein</keyword>
<feature type="transmembrane region" description="Helical" evidence="11">
    <location>
        <begin position="1057"/>
        <end position="1076"/>
    </location>
</feature>
<evidence type="ECO:0000313" key="12">
    <source>
        <dbReference type="EnsemblMetazoa" id="CLYHEMP016869.1"/>
    </source>
</evidence>
<sequence length="1136" mass="129820">MSIGCRIVLLILWVYVVFTCALLLFSKGFLLNRVVINNASECQTAHWMVNNLQKGIHSHIRIDETSQKRNVENKLKIKCGVELQPKFQKAILVIIDGLRYDFLTYNPDLDLKAVLPFENKMVKLYNLLSEQPANGKLFKFEADPPTTTMQRIKGITTGSLPTFVDAGTNFNSYEITEDNILSQTLKQNKNISFMGCSTWTELFPTHFHRKIPFSALNVRDLDTIDYGIMRNILQEVKRDDWSLLIAHFLGVDHCGHRYGTHHPEMTRKLTEMDKVIKDLTETMDEETILFVMGDHGMTRSGDHGGDSKDEVMAGLFVYSKKGLFQPTQDHLDLPKVSQIDLVPTLSLLLDQPIPFSNLGTIIPQFFQGPSKPYLPHYLKQSLPTNDATRELIARLFQQINAAHVSHLNTKQLFGFINEYQKVSTDLPFAKVEAARINFDFLDDKFEENLQELLNLDFTDPSKLQTRLKDLEELVLEFQNVHELLQGTLLDIKDTCRSVWAKFDVISMTMGISLMAFLGTFVLAAPHFFSLPSIVDPGRLFGAMLFTGFGFCAVAFYFSLVGTQETERDSIIVFLALSFSFSLWLQSISVVPTYSTLKIKLSHLLNWTSLNRKWLVFSACFFIQCGSYFANSYIIHEDTVTLFFNQSLLLYTGFSFVVDIIREAKTSNTSKQSKPRSFALMKTRLIKSITETSNLTTLSQIAMCLLCLRTTKYFWFCREMQLRCNFSSYVLPLVSLMSEFTIGHVNERLFVALISMVSLLLSTYFYLKKRGSLKGNSPSVFSVKYISILMVVMILLHWCLQVMLTHPISNLFDVQTVQLIILPRLVYVLFLICLFCMVHRPLPVYMYEQEKRTTPQDFHNQEIKELYHQLRQQLGGSYLNKETGDEQKLYVYGMRTVYSSSFISLLFMLLLTTCMVMMDGMALPMFCLWITSFVVTKMFAINRPATDMSEVFICSAMWMMFSSVGFYGSGHQNTIPSVRYPAAYIGFRGSIPEIVPQAMVILLNTFASPIICGLALPMLLITNKGRPTNTDPDAQNSNGHVDSEIDVLENKNRSFLDLYRIAVTYLGLFMLKVSFAAGSAAFHRRHLMVWKIFAPRFMFEAVAFILSVPFVIAGILFFKRVDNRVAEFLTKLQERSK</sequence>
<reference evidence="12" key="1">
    <citation type="submission" date="2021-01" db="UniProtKB">
        <authorList>
            <consortium name="EnsemblMetazoa"/>
        </authorList>
    </citation>
    <scope>IDENTIFICATION</scope>
</reference>
<feature type="transmembrane region" description="Helical" evidence="11">
    <location>
        <begin position="921"/>
        <end position="938"/>
    </location>
</feature>
<evidence type="ECO:0000256" key="8">
    <source>
        <dbReference type="ARBA" id="ARBA00022989"/>
    </source>
</evidence>
<feature type="transmembrane region" description="Helical" evidence="11">
    <location>
        <begin position="641"/>
        <end position="660"/>
    </location>
</feature>
<evidence type="ECO:0000256" key="9">
    <source>
        <dbReference type="ARBA" id="ARBA00023136"/>
    </source>
</evidence>
<evidence type="ECO:0000256" key="5">
    <source>
        <dbReference type="ARBA" id="ARBA00022679"/>
    </source>
</evidence>
<evidence type="ECO:0000256" key="4">
    <source>
        <dbReference type="ARBA" id="ARBA00022502"/>
    </source>
</evidence>
<feature type="transmembrane region" description="Helical" evidence="11">
    <location>
        <begin position="815"/>
        <end position="837"/>
    </location>
</feature>
<dbReference type="GO" id="GO:0051377">
    <property type="term" value="F:mannose-ethanolamine phosphotransferase activity"/>
    <property type="evidence" value="ECO:0007669"/>
    <property type="project" value="InterPro"/>
</dbReference>
<feature type="transmembrane region" description="Helical" evidence="11">
    <location>
        <begin position="570"/>
        <end position="593"/>
    </location>
</feature>
<evidence type="ECO:0000256" key="3">
    <source>
        <dbReference type="ARBA" id="ARBA00008695"/>
    </source>
</evidence>
<dbReference type="Pfam" id="PF01663">
    <property type="entry name" value="Phosphodiest"/>
    <property type="match status" value="1"/>
</dbReference>
<keyword evidence="13" id="KW-1185">Reference proteome</keyword>
<feature type="transmembrane region" description="Helical" evidence="11">
    <location>
        <begin position="950"/>
        <end position="969"/>
    </location>
</feature>
<organism evidence="12 13">
    <name type="scientific">Clytia hemisphaerica</name>
    <dbReference type="NCBI Taxonomy" id="252671"/>
    <lineage>
        <taxon>Eukaryota</taxon>
        <taxon>Metazoa</taxon>
        <taxon>Cnidaria</taxon>
        <taxon>Hydrozoa</taxon>
        <taxon>Hydroidolina</taxon>
        <taxon>Leptothecata</taxon>
        <taxon>Obeliida</taxon>
        <taxon>Clytiidae</taxon>
        <taxon>Clytia</taxon>
    </lineage>
</organism>
<dbReference type="OrthoDB" id="272139at2759"/>
<keyword evidence="9 11" id="KW-0472">Membrane</keyword>
<dbReference type="PANTHER" id="PTHR23071">
    <property type="entry name" value="PHOSPHATIDYLINOSITOL GLYCAN"/>
    <property type="match status" value="1"/>
</dbReference>
<keyword evidence="8 11" id="KW-1133">Transmembrane helix</keyword>
<dbReference type="InterPro" id="IPR039524">
    <property type="entry name" value="PIGO/GPI13"/>
</dbReference>
<comment type="pathway">
    <text evidence="2">Glycolipid biosynthesis; glycosylphosphatidylinositol-anchor biosynthesis.</text>
</comment>
<dbReference type="InterPro" id="IPR037675">
    <property type="entry name" value="PIG-O_N"/>
</dbReference>
<evidence type="ECO:0000256" key="6">
    <source>
        <dbReference type="ARBA" id="ARBA00022692"/>
    </source>
</evidence>
<dbReference type="RefSeq" id="XP_066931485.1">
    <property type="nucleotide sequence ID" value="XM_067075384.1"/>
</dbReference>
<feature type="transmembrane region" description="Helical" evidence="11">
    <location>
        <begin position="748"/>
        <end position="766"/>
    </location>
</feature>
<evidence type="ECO:0000256" key="7">
    <source>
        <dbReference type="ARBA" id="ARBA00022824"/>
    </source>
</evidence>
<accession>A0A7M5X4L4</accession>
<feature type="transmembrane region" description="Helical" evidence="11">
    <location>
        <begin position="725"/>
        <end position="742"/>
    </location>
</feature>
<feature type="transmembrane region" description="Helical" evidence="11">
    <location>
        <begin position="1096"/>
        <end position="1117"/>
    </location>
</feature>
<evidence type="ECO:0000313" key="13">
    <source>
        <dbReference type="Proteomes" id="UP000594262"/>
    </source>
</evidence>
<dbReference type="AlphaFoldDB" id="A0A7M5X4L4"/>
<dbReference type="Proteomes" id="UP000594262">
    <property type="component" value="Unplaced"/>
</dbReference>
<feature type="transmembrane region" description="Helical" evidence="11">
    <location>
        <begin position="504"/>
        <end position="527"/>
    </location>
</feature>
<dbReference type="InterPro" id="IPR017850">
    <property type="entry name" value="Alkaline_phosphatase_core_sf"/>
</dbReference>
<protein>
    <recommendedName>
        <fullName evidence="14">GPI ethanolamine phosphate transferase 3</fullName>
    </recommendedName>
</protein>
<evidence type="ECO:0000256" key="10">
    <source>
        <dbReference type="ARBA" id="ARBA00023180"/>
    </source>
</evidence>
<evidence type="ECO:0008006" key="14">
    <source>
        <dbReference type="Google" id="ProtNLM"/>
    </source>
</evidence>
<keyword evidence="4" id="KW-0337">GPI-anchor biosynthesis</keyword>
<evidence type="ECO:0000256" key="11">
    <source>
        <dbReference type="SAM" id="Phobius"/>
    </source>
</evidence>
<keyword evidence="5" id="KW-0808">Transferase</keyword>
<dbReference type="SUPFAM" id="SSF53649">
    <property type="entry name" value="Alkaline phosphatase-like"/>
    <property type="match status" value="1"/>
</dbReference>
<comment type="subcellular location">
    <subcellularLocation>
        <location evidence="1">Endoplasmic reticulum membrane</location>
        <topology evidence="1">Multi-pass membrane protein</topology>
    </subcellularLocation>
</comment>
<keyword evidence="7" id="KW-0256">Endoplasmic reticulum</keyword>
<feature type="transmembrane region" description="Helical" evidence="11">
    <location>
        <begin position="896"/>
        <end position="915"/>
    </location>
</feature>
<dbReference type="UniPathway" id="UPA00196"/>
<dbReference type="GO" id="GO:0006506">
    <property type="term" value="P:GPI anchor biosynthetic process"/>
    <property type="evidence" value="ECO:0007669"/>
    <property type="project" value="UniProtKB-UniPathway"/>
</dbReference>
<feature type="transmembrane region" description="Helical" evidence="11">
    <location>
        <begin position="539"/>
        <end position="558"/>
    </location>
</feature>
<dbReference type="Gene3D" id="3.40.720.10">
    <property type="entry name" value="Alkaline Phosphatase, subunit A"/>
    <property type="match status" value="1"/>
</dbReference>
<dbReference type="GeneID" id="136819175"/>
<feature type="transmembrane region" description="Helical" evidence="11">
    <location>
        <begin position="613"/>
        <end position="635"/>
    </location>
</feature>